<evidence type="ECO:0000313" key="5">
    <source>
        <dbReference type="Proteomes" id="UP001287286"/>
    </source>
</evidence>
<evidence type="ECO:0000256" key="1">
    <source>
        <dbReference type="SAM" id="Phobius"/>
    </source>
</evidence>
<name>A0A2U3DWJ3_PURLI</name>
<accession>A0A2U3DWJ3</accession>
<organism evidence="3 4">
    <name type="scientific">Purpureocillium lilacinum</name>
    <name type="common">Paecilomyces lilacinus</name>
    <dbReference type="NCBI Taxonomy" id="33203"/>
    <lineage>
        <taxon>Eukaryota</taxon>
        <taxon>Fungi</taxon>
        <taxon>Dikarya</taxon>
        <taxon>Ascomycota</taxon>
        <taxon>Pezizomycotina</taxon>
        <taxon>Sordariomycetes</taxon>
        <taxon>Hypocreomycetidae</taxon>
        <taxon>Hypocreales</taxon>
        <taxon>Ophiocordycipitaceae</taxon>
        <taxon>Purpureocillium</taxon>
    </lineage>
</organism>
<sequence>MAPGAPTSMTTTYSGQTAPLSRWDNIKSSEIAIGCCPSGFTCDSSLYICASSPTPGETVTADMVQGCPVTANRSTGTQYISSGLIPTVFAAQVVLVQSNANASLLSNSTDGGGSASSGGLSTGAKAAIGTVIPLGLLAIALGAYMFIRRRHLQVQKGADTQPDQNEEAAATVKVELDGAGAASELDTSGQRISELVGSTGAVLGTLDGIQELPGDYERSALELAGQGSKAPESRLGLSEADEIVVLDVEAIYKIRESLGQDSYARAALRATAILPSISASGFGQGIAASEAAGRHVWCWPAPMSGQRTRGVEIHRNGERYRSKEACDMFPPLKVVYWTGNVASQRAEVLDSKTDGNELLLVQHFHVASRSSMAAKAAGEMAKEDALRLTGLLA</sequence>
<reference evidence="2" key="3">
    <citation type="submission" date="2023-11" db="EMBL/GenBank/DDBJ databases">
        <authorList>
            <person name="Beijen E."/>
            <person name="Ohm R.A."/>
        </authorList>
    </citation>
    <scope>NUCLEOTIDE SEQUENCE</scope>
    <source>
        <strain evidence="2">CBS 150709</strain>
    </source>
</reference>
<feature type="transmembrane region" description="Helical" evidence="1">
    <location>
        <begin position="126"/>
        <end position="147"/>
    </location>
</feature>
<comment type="caution">
    <text evidence="3">The sequence shown here is derived from an EMBL/GenBank/DDBJ whole genome shotgun (WGS) entry which is preliminary data.</text>
</comment>
<evidence type="ECO:0000313" key="3">
    <source>
        <dbReference type="EMBL" id="PWI66594.1"/>
    </source>
</evidence>
<keyword evidence="1" id="KW-0812">Transmembrane</keyword>
<dbReference type="Proteomes" id="UP000245956">
    <property type="component" value="Unassembled WGS sequence"/>
</dbReference>
<keyword evidence="5" id="KW-1185">Reference proteome</keyword>
<proteinExistence type="predicted"/>
<reference evidence="3" key="1">
    <citation type="submission" date="2015-05" db="EMBL/GenBank/DDBJ databases">
        <authorList>
            <person name="Wang D.B."/>
            <person name="Wang M."/>
        </authorList>
    </citation>
    <scope>NUCLEOTIDE SEQUENCE</scope>
    <source>
        <strain evidence="3">36-1</strain>
    </source>
</reference>
<evidence type="ECO:0000313" key="2">
    <source>
        <dbReference type="EMBL" id="KAK4084096.1"/>
    </source>
</evidence>
<keyword evidence="1" id="KW-1133">Transmembrane helix</keyword>
<gene>
    <name evidence="3" type="ORF">PCL_05007</name>
    <name evidence="2" type="ORF">Purlil1_10440</name>
</gene>
<reference evidence="3 4" key="2">
    <citation type="journal article" date="2016" name="Front. Microbiol.">
        <title>Genome and transcriptome sequences reveal the specific parasitism of the nematophagous Purpureocillium lilacinum 36-1.</title>
        <authorList>
            <person name="Xie J."/>
            <person name="Li S."/>
            <person name="Mo C."/>
            <person name="Xiao X."/>
            <person name="Peng D."/>
            <person name="Wang G."/>
            <person name="Xiao Y."/>
        </authorList>
    </citation>
    <scope>NUCLEOTIDE SEQUENCE [LARGE SCALE GENOMIC DNA]</scope>
    <source>
        <strain evidence="3 4">36-1</strain>
    </source>
</reference>
<protein>
    <submittedName>
        <fullName evidence="3">Uncharacterized protein</fullName>
    </submittedName>
</protein>
<dbReference type="Proteomes" id="UP001287286">
    <property type="component" value="Unassembled WGS sequence"/>
</dbReference>
<evidence type="ECO:0000313" key="4">
    <source>
        <dbReference type="Proteomes" id="UP000245956"/>
    </source>
</evidence>
<reference evidence="2 5" key="4">
    <citation type="journal article" date="2024" name="Microbiol. Resour. Announc.">
        <title>Genome annotations for the ascomycete fungi Trichoderma harzianum, Trichoderma aggressivum, and Purpureocillium lilacinum.</title>
        <authorList>
            <person name="Beijen E.P.W."/>
            <person name="Ohm R.A."/>
        </authorList>
    </citation>
    <scope>NUCLEOTIDE SEQUENCE [LARGE SCALE GENOMIC DNA]</scope>
    <source>
        <strain evidence="2 5">CBS 150709</strain>
    </source>
</reference>
<keyword evidence="1" id="KW-0472">Membrane</keyword>
<dbReference type="AlphaFoldDB" id="A0A2U3DWJ3"/>
<dbReference type="EMBL" id="LCWV01000024">
    <property type="protein sequence ID" value="PWI66594.1"/>
    <property type="molecule type" value="Genomic_DNA"/>
</dbReference>
<dbReference type="EMBL" id="JAWRVI010000053">
    <property type="protein sequence ID" value="KAK4084096.1"/>
    <property type="molecule type" value="Genomic_DNA"/>
</dbReference>